<dbReference type="RefSeq" id="WP_083601809.1">
    <property type="nucleotide sequence ID" value="NZ_AP024897.1"/>
</dbReference>
<keyword evidence="3" id="KW-1185">Reference proteome</keyword>
<dbReference type="PANTHER" id="PTHR38834">
    <property type="entry name" value="PERIPLASMIC SUBSTRATE BINDING PROTEIN FAMILY 3"/>
    <property type="match status" value="1"/>
</dbReference>
<dbReference type="SUPFAM" id="SSF53850">
    <property type="entry name" value="Periplasmic binding protein-like II"/>
    <property type="match status" value="1"/>
</dbReference>
<dbReference type="PANTHER" id="PTHR38834:SF3">
    <property type="entry name" value="SOLUTE-BINDING PROTEIN FAMILY 3_N-TERMINAL DOMAIN-CONTAINING PROTEIN"/>
    <property type="match status" value="1"/>
</dbReference>
<name>A0A1M7Z203_9VIBR</name>
<dbReference type="STRING" id="1117707.VQ7734_04775"/>
<dbReference type="OrthoDB" id="8587856at2"/>
<protein>
    <submittedName>
        <fullName evidence="2">Bacterial extracellular solute-binding proteins, family 3</fullName>
    </submittedName>
</protein>
<sequence>MNIKISMMMLLFSQLLFSSHLWAATVTVYSLEAMPYCGLINGHPSGIAIDILNEATKYGAPAFQFRFDIPWMRATQRVQYAKDELVAIIPFTRSAVREHQFKWVAEIMATEYRFYSYHRTVPVQSVGEIKHKTVGVVHGHAIIPMLANLGLRLDTGAKTAQKNILKMISKRFDVIADSDVIVMYNWKQAGLKMEELQVGPAIGQIKRVYIATGLDFPDDVAAKISEAVAIMKQNGELQKIYDRWL</sequence>
<organism evidence="2 3">
    <name type="scientific">Vibrio quintilis</name>
    <dbReference type="NCBI Taxonomy" id="1117707"/>
    <lineage>
        <taxon>Bacteria</taxon>
        <taxon>Pseudomonadati</taxon>
        <taxon>Pseudomonadota</taxon>
        <taxon>Gammaproteobacteria</taxon>
        <taxon>Vibrionales</taxon>
        <taxon>Vibrionaceae</taxon>
        <taxon>Vibrio</taxon>
    </lineage>
</organism>
<evidence type="ECO:0000313" key="3">
    <source>
        <dbReference type="Proteomes" id="UP000184600"/>
    </source>
</evidence>
<evidence type="ECO:0000256" key="1">
    <source>
        <dbReference type="SAM" id="SignalP"/>
    </source>
</evidence>
<dbReference type="Gene3D" id="3.40.190.10">
    <property type="entry name" value="Periplasmic binding protein-like II"/>
    <property type="match status" value="2"/>
</dbReference>
<proteinExistence type="predicted"/>
<keyword evidence="1" id="KW-0732">Signal</keyword>
<reference evidence="3" key="1">
    <citation type="submission" date="2016-12" db="EMBL/GenBank/DDBJ databases">
        <authorList>
            <person name="Rodrigo-Torres L."/>
            <person name="Arahal R.D."/>
            <person name="Lucena T."/>
        </authorList>
    </citation>
    <scope>NUCLEOTIDE SEQUENCE [LARGE SCALE GENOMIC DNA]</scope>
</reference>
<gene>
    <name evidence="2" type="ORF">VQ7734_04775</name>
</gene>
<dbReference type="Proteomes" id="UP000184600">
    <property type="component" value="Unassembled WGS sequence"/>
</dbReference>
<accession>A0A1M7Z203</accession>
<feature type="chain" id="PRO_5012478244" evidence="1">
    <location>
        <begin position="24"/>
        <end position="245"/>
    </location>
</feature>
<evidence type="ECO:0000313" key="2">
    <source>
        <dbReference type="EMBL" id="SHO58999.1"/>
    </source>
</evidence>
<dbReference type="EMBL" id="FRFG01000089">
    <property type="protein sequence ID" value="SHO58999.1"/>
    <property type="molecule type" value="Genomic_DNA"/>
</dbReference>
<feature type="signal peptide" evidence="1">
    <location>
        <begin position="1"/>
        <end position="23"/>
    </location>
</feature>
<dbReference type="AlphaFoldDB" id="A0A1M7Z203"/>